<dbReference type="SMART" id="SM00248">
    <property type="entry name" value="ANK"/>
    <property type="match status" value="2"/>
</dbReference>
<dbReference type="Gene3D" id="1.25.40.20">
    <property type="entry name" value="Ankyrin repeat-containing domain"/>
    <property type="match status" value="1"/>
</dbReference>
<dbReference type="Pfam" id="PF05990">
    <property type="entry name" value="DUF900"/>
    <property type="match status" value="1"/>
</dbReference>
<dbReference type="PROSITE" id="PS50088">
    <property type="entry name" value="ANK_REPEAT"/>
    <property type="match status" value="2"/>
</dbReference>
<sequence>MFAQTFRGLFLVVFLFVGAGFALPVLAAAPPQELFSAVEGGDAVRVEALLKSGVGANAVDARGVPALVTAAGRGAADVVLALLFAGADVNAADPSGTTPLIAGCKGGHTAVVQALLEAGADPQRRDGDGHTARYYAEAAGDPGNLVVLLEQFGGGEKVRGVQRFVTVPLYFSTNRKPLAPVKGTAQYGAERDAKLHYGKCEVTIPVSHVPGELEGPSTLLLELSADPEKHIILKDAREFGEQEFYRQLKAEAGPRDILLFVHGYNVAFEKAARRTAQLAYDLKFPGIPVLFSWPSQGKILGYADDARTVAASVPDIERFLRILIERYRPEKIHVIAHSMGTHGLTQALARISDSQKKGHKVIFNQLVLAAPDIDGKLFREEIAPKLSHLARRVSLYASSHDLALAVSHRYNDGRRAGDSNPEIVVVPGVDSIDVSRVDTSLLGHSYYGSNRSIITDISEALQLKKPDEREFLVRRESPQHRKYWLFNPTR</sequence>
<accession>A0ABY4LNW3</accession>
<dbReference type="SUPFAM" id="SSF53474">
    <property type="entry name" value="alpha/beta-Hydrolases"/>
    <property type="match status" value="1"/>
</dbReference>
<protein>
    <submittedName>
        <fullName evidence="2">Alpha/beta fold hydrolase</fullName>
    </submittedName>
</protein>
<reference evidence="2" key="1">
    <citation type="submission" date="2022-04" db="EMBL/GenBank/DDBJ databases">
        <authorList>
            <person name="Liu G."/>
        </authorList>
    </citation>
    <scope>NUCLEOTIDE SEQUENCE</scope>
    <source>
        <strain evidence="2">RG22</strain>
    </source>
</reference>
<organism evidence="2 3">
    <name type="scientific">Geomonas paludis</name>
    <dbReference type="NCBI Taxonomy" id="2740185"/>
    <lineage>
        <taxon>Bacteria</taxon>
        <taxon>Pseudomonadati</taxon>
        <taxon>Thermodesulfobacteriota</taxon>
        <taxon>Desulfuromonadia</taxon>
        <taxon>Geobacterales</taxon>
        <taxon>Geobacteraceae</taxon>
        <taxon>Geomonas</taxon>
    </lineage>
</organism>
<dbReference type="RefSeq" id="WP_248647312.1">
    <property type="nucleotide sequence ID" value="NZ_CP096574.1"/>
</dbReference>
<keyword evidence="2" id="KW-0378">Hydrolase</keyword>
<dbReference type="Gene3D" id="3.40.50.1820">
    <property type="entry name" value="alpha/beta hydrolase"/>
    <property type="match status" value="1"/>
</dbReference>
<proteinExistence type="predicted"/>
<evidence type="ECO:0000313" key="2">
    <source>
        <dbReference type="EMBL" id="UPU38212.1"/>
    </source>
</evidence>
<dbReference type="InterPro" id="IPR010297">
    <property type="entry name" value="DUF900_hydrolase"/>
</dbReference>
<name>A0ABY4LNW3_9BACT</name>
<dbReference type="PROSITE" id="PS50297">
    <property type="entry name" value="ANK_REP_REGION"/>
    <property type="match status" value="2"/>
</dbReference>
<dbReference type="PANTHER" id="PTHR36513:SF1">
    <property type="entry name" value="TRANSMEMBRANE PROTEIN"/>
    <property type="match status" value="1"/>
</dbReference>
<dbReference type="SUPFAM" id="SSF48403">
    <property type="entry name" value="Ankyrin repeat"/>
    <property type="match status" value="1"/>
</dbReference>
<evidence type="ECO:0000256" key="1">
    <source>
        <dbReference type="PROSITE-ProRule" id="PRU00023"/>
    </source>
</evidence>
<dbReference type="EMBL" id="CP096574">
    <property type="protein sequence ID" value="UPU38212.1"/>
    <property type="molecule type" value="Genomic_DNA"/>
</dbReference>
<dbReference type="InterPro" id="IPR036770">
    <property type="entry name" value="Ankyrin_rpt-contain_sf"/>
</dbReference>
<feature type="repeat" description="ANK" evidence="1">
    <location>
        <begin position="62"/>
        <end position="94"/>
    </location>
</feature>
<keyword evidence="1" id="KW-0040">ANK repeat</keyword>
<dbReference type="InterPro" id="IPR002110">
    <property type="entry name" value="Ankyrin_rpt"/>
</dbReference>
<dbReference type="Proteomes" id="UP000831485">
    <property type="component" value="Chromosome"/>
</dbReference>
<dbReference type="Pfam" id="PF12796">
    <property type="entry name" value="Ank_2"/>
    <property type="match status" value="1"/>
</dbReference>
<gene>
    <name evidence="2" type="ORF">M1B72_11010</name>
</gene>
<keyword evidence="3" id="KW-1185">Reference proteome</keyword>
<evidence type="ECO:0000313" key="3">
    <source>
        <dbReference type="Proteomes" id="UP000831485"/>
    </source>
</evidence>
<dbReference type="InterPro" id="IPR029058">
    <property type="entry name" value="AB_hydrolase_fold"/>
</dbReference>
<feature type="repeat" description="ANK" evidence="1">
    <location>
        <begin position="95"/>
        <end position="127"/>
    </location>
</feature>
<dbReference type="GO" id="GO:0016787">
    <property type="term" value="F:hydrolase activity"/>
    <property type="evidence" value="ECO:0007669"/>
    <property type="project" value="UniProtKB-KW"/>
</dbReference>
<dbReference type="PANTHER" id="PTHR36513">
    <property type="entry name" value="ABC TRANSMEMBRANE TYPE-1 DOMAIN-CONTAINING PROTEIN"/>
    <property type="match status" value="1"/>
</dbReference>